<dbReference type="AlphaFoldDB" id="A0A199VYS7"/>
<dbReference type="Proteomes" id="UP000092600">
    <property type="component" value="Unassembled WGS sequence"/>
</dbReference>
<evidence type="ECO:0000313" key="3">
    <source>
        <dbReference type="Proteomes" id="UP000092600"/>
    </source>
</evidence>
<keyword evidence="1" id="KW-0472">Membrane</keyword>
<accession>A0A199VYS7</accession>
<protein>
    <submittedName>
        <fullName evidence="2">Uncharacterized protein</fullName>
    </submittedName>
</protein>
<feature type="non-terminal residue" evidence="2">
    <location>
        <position position="1"/>
    </location>
</feature>
<feature type="transmembrane region" description="Helical" evidence="1">
    <location>
        <begin position="12"/>
        <end position="37"/>
    </location>
</feature>
<proteinExistence type="predicted"/>
<name>A0A199VYS7_ANACO</name>
<keyword evidence="1" id="KW-1133">Transmembrane helix</keyword>
<comment type="caution">
    <text evidence="2">The sequence shown here is derived from an EMBL/GenBank/DDBJ whole genome shotgun (WGS) entry which is preliminary data.</text>
</comment>
<dbReference type="EMBL" id="LSRQ01000505">
    <property type="protein sequence ID" value="OAY82392.1"/>
    <property type="molecule type" value="Genomic_DNA"/>
</dbReference>
<evidence type="ECO:0000313" key="2">
    <source>
        <dbReference type="EMBL" id="OAY82392.1"/>
    </source>
</evidence>
<gene>
    <name evidence="2" type="ORF">ACMD2_16464</name>
</gene>
<keyword evidence="1" id="KW-0812">Transmembrane</keyword>
<reference evidence="2 3" key="1">
    <citation type="journal article" date="2016" name="DNA Res.">
        <title>The draft genome of MD-2 pineapple using hybrid error correction of long reads.</title>
        <authorList>
            <person name="Redwan R.M."/>
            <person name="Saidin A."/>
            <person name="Kumar S.V."/>
        </authorList>
    </citation>
    <scope>NUCLEOTIDE SEQUENCE [LARGE SCALE GENOMIC DNA]</scope>
    <source>
        <strain evidence="3">cv. MD2</strain>
        <tissue evidence="2">Leaf</tissue>
    </source>
</reference>
<organism evidence="2 3">
    <name type="scientific">Ananas comosus</name>
    <name type="common">Pineapple</name>
    <name type="synonym">Ananas ananas</name>
    <dbReference type="NCBI Taxonomy" id="4615"/>
    <lineage>
        <taxon>Eukaryota</taxon>
        <taxon>Viridiplantae</taxon>
        <taxon>Streptophyta</taxon>
        <taxon>Embryophyta</taxon>
        <taxon>Tracheophyta</taxon>
        <taxon>Spermatophyta</taxon>
        <taxon>Magnoliopsida</taxon>
        <taxon>Liliopsida</taxon>
        <taxon>Poales</taxon>
        <taxon>Bromeliaceae</taxon>
        <taxon>Bromelioideae</taxon>
        <taxon>Ananas</taxon>
    </lineage>
</organism>
<sequence length="38" mass="4491">LVTTPKQQLLYLFLVGFETRLCFVMYLLLLLTTCLILR</sequence>
<evidence type="ECO:0000256" key="1">
    <source>
        <dbReference type="SAM" id="Phobius"/>
    </source>
</evidence>